<evidence type="ECO:0000313" key="3">
    <source>
        <dbReference type="WormBase" id="T19D2.13b"/>
    </source>
</evidence>
<sequence length="19" mass="2119">MTICGPSKFNSSVHRSRPD</sequence>
<dbReference type="InParanoid" id="A0A2K5AU19"/>
<accession>A0A2K5AU19</accession>
<dbReference type="WormBase" id="T19D2.13b">
    <property type="protein sequence ID" value="CE52489"/>
    <property type="gene ID" value="WBGene00303102"/>
</dbReference>
<proteinExistence type="predicted"/>
<dbReference type="Proteomes" id="UP000001940">
    <property type="component" value="Chromosome X"/>
</dbReference>
<evidence type="ECO:0000313" key="1">
    <source>
        <dbReference type="EMBL" id="SPC48679.2"/>
    </source>
</evidence>
<dbReference type="EMBL" id="BX284606">
    <property type="protein sequence ID" value="SPC48679.2"/>
    <property type="molecule type" value="Genomic_DNA"/>
</dbReference>
<keyword evidence="2" id="KW-1185">Reference proteome</keyword>
<gene>
    <name evidence="1" type="ORF">CELE_T19D2.13</name>
    <name evidence="1 3" type="ORF">T19D2.13</name>
</gene>
<protein>
    <submittedName>
        <fullName evidence="1">Uncharacterized protein</fullName>
    </submittedName>
</protein>
<reference evidence="1 2" key="1">
    <citation type="journal article" date="1998" name="Science">
        <title>Genome sequence of the nematode C. elegans: a platform for investigating biology.</title>
        <authorList>
            <consortium name="The C. elegans sequencing consortium"/>
            <person name="Sulson J.E."/>
            <person name="Waterston R."/>
        </authorList>
    </citation>
    <scope>NUCLEOTIDE SEQUENCE [LARGE SCALE GENOMIC DNA]</scope>
    <source>
        <strain evidence="1 2">Bristol N2</strain>
    </source>
</reference>
<evidence type="ECO:0000313" key="2">
    <source>
        <dbReference type="Proteomes" id="UP000001940"/>
    </source>
</evidence>
<dbReference type="AlphaFoldDB" id="A0A2K5AU19"/>
<dbReference type="AGR" id="WB:WBGene00303102"/>
<organism evidence="1 2">
    <name type="scientific">Caenorhabditis elegans</name>
    <dbReference type="NCBI Taxonomy" id="6239"/>
    <lineage>
        <taxon>Eukaryota</taxon>
        <taxon>Metazoa</taxon>
        <taxon>Ecdysozoa</taxon>
        <taxon>Nematoda</taxon>
        <taxon>Chromadorea</taxon>
        <taxon>Rhabditida</taxon>
        <taxon>Rhabditina</taxon>
        <taxon>Rhabditomorpha</taxon>
        <taxon>Rhabditoidea</taxon>
        <taxon>Rhabditidae</taxon>
        <taxon>Peloderinae</taxon>
        <taxon>Caenorhabditis</taxon>
    </lineage>
</organism>
<name>A0A2K5AU19_CAEEL</name>